<gene>
    <name evidence="1" type="ORF">K8V90_00725</name>
</gene>
<dbReference type="Proteomes" id="UP000776700">
    <property type="component" value="Unassembled WGS sequence"/>
</dbReference>
<dbReference type="AlphaFoldDB" id="A0A921MZM0"/>
<name>A0A921MZM0_9FIRM</name>
<reference evidence="1" key="2">
    <citation type="submission" date="2021-09" db="EMBL/GenBank/DDBJ databases">
        <authorList>
            <person name="Gilroy R."/>
        </authorList>
    </citation>
    <scope>NUCLEOTIDE SEQUENCE</scope>
    <source>
        <strain evidence="1">1277</strain>
    </source>
</reference>
<reference evidence="1" key="1">
    <citation type="journal article" date="2021" name="PeerJ">
        <title>Extensive microbial diversity within the chicken gut microbiome revealed by metagenomics and culture.</title>
        <authorList>
            <person name="Gilroy R."/>
            <person name="Ravi A."/>
            <person name="Getino M."/>
            <person name="Pursley I."/>
            <person name="Horton D.L."/>
            <person name="Alikhan N.F."/>
            <person name="Baker D."/>
            <person name="Gharbi K."/>
            <person name="Hall N."/>
            <person name="Watson M."/>
            <person name="Adriaenssens E.M."/>
            <person name="Foster-Nyarko E."/>
            <person name="Jarju S."/>
            <person name="Secka A."/>
            <person name="Antonio M."/>
            <person name="Oren A."/>
            <person name="Chaudhuri R.R."/>
            <person name="La Ragione R."/>
            <person name="Hildebrand F."/>
            <person name="Pallen M.J."/>
        </authorList>
    </citation>
    <scope>NUCLEOTIDE SEQUENCE</scope>
    <source>
        <strain evidence="1">1277</strain>
    </source>
</reference>
<comment type="caution">
    <text evidence="1">The sequence shown here is derived from an EMBL/GenBank/DDBJ whole genome shotgun (WGS) entry which is preliminary data.</text>
</comment>
<accession>A0A921MZM0</accession>
<evidence type="ECO:0000313" key="1">
    <source>
        <dbReference type="EMBL" id="HJG95609.1"/>
    </source>
</evidence>
<proteinExistence type="predicted"/>
<protein>
    <submittedName>
        <fullName evidence="1">Uncharacterized protein</fullName>
    </submittedName>
</protein>
<evidence type="ECO:0000313" key="2">
    <source>
        <dbReference type="Proteomes" id="UP000776700"/>
    </source>
</evidence>
<dbReference type="EMBL" id="DYUB01000024">
    <property type="protein sequence ID" value="HJG95609.1"/>
    <property type="molecule type" value="Genomic_DNA"/>
</dbReference>
<sequence length="93" mass="10893">MEVIIKLKRELVDENIANIFTGLETSIVTHKEWLSLKVNYGDADVQRLSFHLNSLLKDYFRHSDRVGMRINNMPYVATSDNKNIRTIMQKLLK</sequence>
<organism evidence="1 2">
    <name type="scientific">Romboutsia timonensis</name>
    <dbReference type="NCBI Taxonomy" id="1776391"/>
    <lineage>
        <taxon>Bacteria</taxon>
        <taxon>Bacillati</taxon>
        <taxon>Bacillota</taxon>
        <taxon>Clostridia</taxon>
        <taxon>Peptostreptococcales</taxon>
        <taxon>Peptostreptococcaceae</taxon>
        <taxon>Romboutsia</taxon>
    </lineage>
</organism>